<accession>A0ABU7TC55</accession>
<feature type="transmembrane region" description="Helical" evidence="1">
    <location>
        <begin position="154"/>
        <end position="178"/>
    </location>
</feature>
<gene>
    <name evidence="2" type="ORF">MRSR164_16060</name>
</gene>
<feature type="transmembrane region" description="Helical" evidence="1">
    <location>
        <begin position="122"/>
        <end position="142"/>
    </location>
</feature>
<organism evidence="2 3">
    <name type="scientific">Methylobacterium radiotolerans</name>
    <dbReference type="NCBI Taxonomy" id="31998"/>
    <lineage>
        <taxon>Bacteria</taxon>
        <taxon>Pseudomonadati</taxon>
        <taxon>Pseudomonadota</taxon>
        <taxon>Alphaproteobacteria</taxon>
        <taxon>Hyphomicrobiales</taxon>
        <taxon>Methylobacteriaceae</taxon>
        <taxon>Methylobacterium</taxon>
    </lineage>
</organism>
<reference evidence="2 3" key="1">
    <citation type="journal article" date="2012" name="Genet. Mol. Biol.">
        <title>Analysis of 16S rRNA and mxaF genes revealing insights into Methylobacterium niche-specific plant association.</title>
        <authorList>
            <person name="Dourado M.N."/>
            <person name="Andreote F.D."/>
            <person name="Dini-Andreote F."/>
            <person name="Conti R."/>
            <person name="Araujo J.M."/>
            <person name="Araujo W.L."/>
        </authorList>
    </citation>
    <scope>NUCLEOTIDE SEQUENCE [LARGE SCALE GENOMIC DNA]</scope>
    <source>
        <strain evidence="2 3">SR1.6/4</strain>
    </source>
</reference>
<evidence type="ECO:0000313" key="2">
    <source>
        <dbReference type="EMBL" id="MEE7458226.1"/>
    </source>
</evidence>
<dbReference type="SUPFAM" id="SSF53474">
    <property type="entry name" value="alpha/beta-Hydrolases"/>
    <property type="match status" value="1"/>
</dbReference>
<evidence type="ECO:0008006" key="4">
    <source>
        <dbReference type="Google" id="ProtNLM"/>
    </source>
</evidence>
<evidence type="ECO:0000256" key="1">
    <source>
        <dbReference type="SAM" id="Phobius"/>
    </source>
</evidence>
<keyword evidence="3" id="KW-1185">Reference proteome</keyword>
<dbReference type="Gene3D" id="3.40.50.1820">
    <property type="entry name" value="alpha/beta hydrolase"/>
    <property type="match status" value="1"/>
</dbReference>
<protein>
    <recommendedName>
        <fullName evidence="4">Alpha/beta hydrolase</fullName>
    </recommendedName>
</protein>
<dbReference type="InterPro" id="IPR029058">
    <property type="entry name" value="AB_hydrolase_fold"/>
</dbReference>
<name>A0ABU7TC55_9HYPH</name>
<feature type="transmembrane region" description="Helical" evidence="1">
    <location>
        <begin position="190"/>
        <end position="207"/>
    </location>
</feature>
<comment type="caution">
    <text evidence="2">The sequence shown here is derived from an EMBL/GenBank/DDBJ whole genome shotgun (WGS) entry which is preliminary data.</text>
</comment>
<sequence length="439" mass="49377">MLPTVPNSDKRLGRMEQSLSFTPPDLQEARCEPVRRRHVFYVPGYDPEARTRYRLLFVREWARYIKRFGVGKRAISCAQLSGDGLVQSWTVSAPEQGQGAETRYDVLLWDDIVARDFARSRFVSVALLVIGTLQSISTGLLFRFYRLNWKYGNVILYPFVMVALLTLASAAIGVAVYAHLGDWFGHSLRLPIWVSLPLAVAVGILWIKAIEAFLNRIFFWQLLNDWVFNWQHGRGGRTDYEQRLEAFAGYVQSCLAARAAAGEAPDEIMIVGHSSGGLTAAEVAARLLARDSGLGASGASLSLVTLGSGLPLVALQPKADRLRAEITGLVTDRRIVWCDFQAPQDWMNFPGFNPLRHLDLGLCGRPVANPLVRSARFRDVLSPETYRRVRFRPFRMHFQFLLANERHGDYDFFAMTLGPQRLRERVLDPAGSLEPALPL</sequence>
<proteinExistence type="predicted"/>
<keyword evidence="1" id="KW-0472">Membrane</keyword>
<dbReference type="Proteomes" id="UP001349262">
    <property type="component" value="Unassembled WGS sequence"/>
</dbReference>
<evidence type="ECO:0000313" key="3">
    <source>
        <dbReference type="Proteomes" id="UP001349262"/>
    </source>
</evidence>
<keyword evidence="1" id="KW-0812">Transmembrane</keyword>
<keyword evidence="1" id="KW-1133">Transmembrane helix</keyword>
<dbReference type="EMBL" id="MLBY01000005">
    <property type="protein sequence ID" value="MEE7458226.1"/>
    <property type="molecule type" value="Genomic_DNA"/>
</dbReference>